<comment type="function">
    <text evidence="17">Member of the two-component regulatory system PhoR/PhoB involved in the phosphate regulon genes expression. PhoR may function as a membrane-associated protein kinase that phosphorylates PhoB in response to environmental signals.</text>
</comment>
<dbReference type="GO" id="GO:0004721">
    <property type="term" value="F:phosphoprotein phosphatase activity"/>
    <property type="evidence" value="ECO:0007669"/>
    <property type="project" value="InterPro"/>
</dbReference>
<keyword evidence="5" id="KW-0813">Transport</keyword>
<evidence type="ECO:0000313" key="22">
    <source>
        <dbReference type="Proteomes" id="UP000635983"/>
    </source>
</evidence>
<dbReference type="Pfam" id="PF00512">
    <property type="entry name" value="HisKA"/>
    <property type="match status" value="1"/>
</dbReference>
<keyword evidence="10 18" id="KW-0812">Transmembrane</keyword>
<dbReference type="InterPro" id="IPR021766">
    <property type="entry name" value="PhoR_N"/>
</dbReference>
<dbReference type="FunFam" id="3.30.565.10:FF:000032">
    <property type="entry name" value="Phosphate regulon sensor histidine kinase PhoR"/>
    <property type="match status" value="1"/>
</dbReference>
<dbReference type="Pfam" id="PF11808">
    <property type="entry name" value="PhoR"/>
    <property type="match status" value="1"/>
</dbReference>
<dbReference type="PRINTS" id="PR00344">
    <property type="entry name" value="BCTRLSENSOR"/>
</dbReference>
<dbReference type="FunFam" id="3.30.450.20:FF:000076">
    <property type="entry name" value="Phosphate regulon sensor histidine kinase PhoR"/>
    <property type="match status" value="1"/>
</dbReference>
<evidence type="ECO:0000256" key="18">
    <source>
        <dbReference type="SAM" id="Phobius"/>
    </source>
</evidence>
<dbReference type="Proteomes" id="UP000635983">
    <property type="component" value="Unassembled WGS sequence"/>
</dbReference>
<dbReference type="GO" id="GO:0005524">
    <property type="term" value="F:ATP binding"/>
    <property type="evidence" value="ECO:0007669"/>
    <property type="project" value="UniProtKB-KW"/>
</dbReference>
<keyword evidence="6" id="KW-1003">Cell membrane</keyword>
<dbReference type="SMART" id="SM00091">
    <property type="entry name" value="PAS"/>
    <property type="match status" value="1"/>
</dbReference>
<dbReference type="GO" id="GO:0006355">
    <property type="term" value="P:regulation of DNA-templated transcription"/>
    <property type="evidence" value="ECO:0007669"/>
    <property type="project" value="InterPro"/>
</dbReference>
<reference evidence="21" key="1">
    <citation type="journal article" date="2014" name="Int. J. Syst. Evol. Microbiol.">
        <title>Complete genome sequence of Corynebacterium casei LMG S-19264T (=DSM 44701T), isolated from a smear-ripened cheese.</title>
        <authorList>
            <consortium name="US DOE Joint Genome Institute (JGI-PGF)"/>
            <person name="Walter F."/>
            <person name="Albersmeier A."/>
            <person name="Kalinowski J."/>
            <person name="Ruckert C."/>
        </authorList>
    </citation>
    <scope>NUCLEOTIDE SEQUENCE</scope>
    <source>
        <strain evidence="21">JCM 30078</strain>
    </source>
</reference>
<dbReference type="SUPFAM" id="SSF47384">
    <property type="entry name" value="Homodimeric domain of signal transducing histidine kinase"/>
    <property type="match status" value="1"/>
</dbReference>
<comment type="catalytic activity">
    <reaction evidence="1">
        <text>ATP + protein L-histidine = ADP + protein N-phospho-L-histidine.</text>
        <dbReference type="EC" id="2.7.13.3"/>
    </reaction>
</comment>
<keyword evidence="11" id="KW-0547">Nucleotide-binding</keyword>
<dbReference type="InterPro" id="IPR003661">
    <property type="entry name" value="HisK_dim/P_dom"/>
</dbReference>
<comment type="caution">
    <text evidence="21">The sequence shown here is derived from an EMBL/GenBank/DDBJ whole genome shotgun (WGS) entry which is preliminary data.</text>
</comment>
<protein>
    <recommendedName>
        <fullName evidence="4">Phosphate regulon sensor protein PhoR</fullName>
        <ecNumber evidence="3">2.7.13.3</ecNumber>
    </recommendedName>
</protein>
<keyword evidence="22" id="KW-1185">Reference proteome</keyword>
<evidence type="ECO:0000256" key="17">
    <source>
        <dbReference type="ARBA" id="ARBA00025207"/>
    </source>
</evidence>
<dbReference type="CDD" id="cd00130">
    <property type="entry name" value="PAS"/>
    <property type="match status" value="1"/>
</dbReference>
<evidence type="ECO:0000256" key="13">
    <source>
        <dbReference type="ARBA" id="ARBA00022840"/>
    </source>
</evidence>
<dbReference type="CDD" id="cd00082">
    <property type="entry name" value="HisKA"/>
    <property type="match status" value="1"/>
</dbReference>
<keyword evidence="16 18" id="KW-0472">Membrane</keyword>
<dbReference type="PROSITE" id="PS50109">
    <property type="entry name" value="HIS_KIN"/>
    <property type="match status" value="1"/>
</dbReference>
<evidence type="ECO:0000256" key="2">
    <source>
        <dbReference type="ARBA" id="ARBA00004236"/>
    </source>
</evidence>
<dbReference type="InterPro" id="IPR000014">
    <property type="entry name" value="PAS"/>
</dbReference>
<dbReference type="GO" id="GO:0016036">
    <property type="term" value="P:cellular response to phosphate starvation"/>
    <property type="evidence" value="ECO:0007669"/>
    <property type="project" value="TreeGrafter"/>
</dbReference>
<evidence type="ECO:0000259" key="20">
    <source>
        <dbReference type="PROSITE" id="PS50112"/>
    </source>
</evidence>
<dbReference type="FunFam" id="1.10.287.130:FF:000001">
    <property type="entry name" value="Two-component sensor histidine kinase"/>
    <property type="match status" value="1"/>
</dbReference>
<evidence type="ECO:0000256" key="16">
    <source>
        <dbReference type="ARBA" id="ARBA00023136"/>
    </source>
</evidence>
<dbReference type="GO" id="GO:0006817">
    <property type="term" value="P:phosphate ion transport"/>
    <property type="evidence" value="ECO:0007669"/>
    <property type="project" value="UniProtKB-KW"/>
</dbReference>
<dbReference type="GO" id="GO:0000155">
    <property type="term" value="F:phosphorelay sensor kinase activity"/>
    <property type="evidence" value="ECO:0007669"/>
    <property type="project" value="InterPro"/>
</dbReference>
<keyword evidence="7" id="KW-0597">Phosphoprotein</keyword>
<evidence type="ECO:0000256" key="9">
    <source>
        <dbReference type="ARBA" id="ARBA00022679"/>
    </source>
</evidence>
<keyword evidence="15" id="KW-0902">Two-component regulatory system</keyword>
<dbReference type="SMART" id="SM00388">
    <property type="entry name" value="HisKA"/>
    <property type="match status" value="1"/>
</dbReference>
<evidence type="ECO:0000256" key="4">
    <source>
        <dbReference type="ARBA" id="ARBA00019665"/>
    </source>
</evidence>
<evidence type="ECO:0000256" key="14">
    <source>
        <dbReference type="ARBA" id="ARBA00022989"/>
    </source>
</evidence>
<dbReference type="SMART" id="SM00387">
    <property type="entry name" value="HATPase_c"/>
    <property type="match status" value="1"/>
</dbReference>
<evidence type="ECO:0000256" key="5">
    <source>
        <dbReference type="ARBA" id="ARBA00022448"/>
    </source>
</evidence>
<dbReference type="Gene3D" id="1.10.287.130">
    <property type="match status" value="1"/>
</dbReference>
<dbReference type="PANTHER" id="PTHR45453">
    <property type="entry name" value="PHOSPHATE REGULON SENSOR PROTEIN PHOR"/>
    <property type="match status" value="1"/>
</dbReference>
<keyword evidence="12" id="KW-0418">Kinase</keyword>
<dbReference type="NCBIfam" id="TIGR02966">
    <property type="entry name" value="phoR_proteo"/>
    <property type="match status" value="1"/>
</dbReference>
<dbReference type="Pfam" id="PF00989">
    <property type="entry name" value="PAS"/>
    <property type="match status" value="1"/>
</dbReference>
<keyword evidence="9" id="KW-0808">Transferase</keyword>
<dbReference type="InterPro" id="IPR005467">
    <property type="entry name" value="His_kinase_dom"/>
</dbReference>
<dbReference type="InterPro" id="IPR014310">
    <property type="entry name" value="Sig_transdc_His_kinase_PhoR"/>
</dbReference>
<evidence type="ECO:0000256" key="15">
    <source>
        <dbReference type="ARBA" id="ARBA00023012"/>
    </source>
</evidence>
<dbReference type="InterPro" id="IPR035965">
    <property type="entry name" value="PAS-like_dom_sf"/>
</dbReference>
<feature type="transmembrane region" description="Helical" evidence="18">
    <location>
        <begin position="12"/>
        <end position="44"/>
    </location>
</feature>
<feature type="domain" description="Histidine kinase" evidence="19">
    <location>
        <begin position="212"/>
        <end position="429"/>
    </location>
</feature>
<dbReference type="InterPro" id="IPR004358">
    <property type="entry name" value="Sig_transdc_His_kin-like_C"/>
</dbReference>
<keyword evidence="8" id="KW-0592">Phosphate transport</keyword>
<keyword evidence="13" id="KW-0067">ATP-binding</keyword>
<accession>A0A917PV68</accession>
<dbReference type="InterPro" id="IPR013767">
    <property type="entry name" value="PAS_fold"/>
</dbReference>
<sequence>MNSNWRHLLIRHAILLITVALVLGFITGAYGWSMALALAGYLAWILRDLMRLRSWLEKADLEADVPEAKGVWEELFDQVYHLQRRSRQSRDRLQAIIDRAQESTTALRDAVIMVDNSGNLEWWNPAAESLLGLKEPQDVGQPIANLLRHPRFKDYFESGNHAVPLEIASPVNDRVRIQFTITRYGNDEHLMLVRDVTRVHQLEQMRKDFVANVSHELRTPLTVITGYLETLLDNSEGANPRWRRAMEQMQQQATRMQSLLNDLLLLARLEATDYPSDNHPVPMLRVLSSIKTDAQALSAERAHHIVLEADANLSIKGSETELRSAFSNLVFNAVKYTPEKGEIRIRCWRDENGAYLSVQDNGPGIDAKHLPRLTERFYRVDSSRASKTGGTGLGLAIVKHVLLRHKGRLDIESTLLRGSVFTCHFPPSQIVED</sequence>
<evidence type="ECO:0000256" key="11">
    <source>
        <dbReference type="ARBA" id="ARBA00022741"/>
    </source>
</evidence>
<reference evidence="21" key="2">
    <citation type="submission" date="2020-09" db="EMBL/GenBank/DDBJ databases">
        <authorList>
            <person name="Sun Q."/>
            <person name="Ohkuma M."/>
        </authorList>
    </citation>
    <scope>NUCLEOTIDE SEQUENCE</scope>
    <source>
        <strain evidence="21">JCM 30078</strain>
    </source>
</reference>
<dbReference type="Pfam" id="PF02518">
    <property type="entry name" value="HATPase_c"/>
    <property type="match status" value="1"/>
</dbReference>
<evidence type="ECO:0000256" key="12">
    <source>
        <dbReference type="ARBA" id="ARBA00022777"/>
    </source>
</evidence>
<evidence type="ECO:0000259" key="19">
    <source>
        <dbReference type="PROSITE" id="PS50109"/>
    </source>
</evidence>
<feature type="domain" description="PAS" evidence="20">
    <location>
        <begin position="89"/>
        <end position="150"/>
    </location>
</feature>
<comment type="subcellular location">
    <subcellularLocation>
        <location evidence="2">Cell membrane</location>
    </subcellularLocation>
</comment>
<organism evidence="21 22">
    <name type="scientific">Pseudomonas matsuisoli</name>
    <dbReference type="NCBI Taxonomy" id="1515666"/>
    <lineage>
        <taxon>Bacteria</taxon>
        <taxon>Pseudomonadati</taxon>
        <taxon>Pseudomonadota</taxon>
        <taxon>Gammaproteobacteria</taxon>
        <taxon>Pseudomonadales</taxon>
        <taxon>Pseudomonadaceae</taxon>
        <taxon>Pseudomonas</taxon>
    </lineage>
</organism>
<dbReference type="SUPFAM" id="SSF55785">
    <property type="entry name" value="PYP-like sensor domain (PAS domain)"/>
    <property type="match status" value="1"/>
</dbReference>
<name>A0A917PV68_9PSED</name>
<evidence type="ECO:0000256" key="10">
    <source>
        <dbReference type="ARBA" id="ARBA00022692"/>
    </source>
</evidence>
<evidence type="ECO:0000256" key="6">
    <source>
        <dbReference type="ARBA" id="ARBA00022475"/>
    </source>
</evidence>
<dbReference type="NCBIfam" id="NF008235">
    <property type="entry name" value="PRK11006.1"/>
    <property type="match status" value="1"/>
</dbReference>
<evidence type="ECO:0000256" key="7">
    <source>
        <dbReference type="ARBA" id="ARBA00022553"/>
    </source>
</evidence>
<dbReference type="GO" id="GO:0005886">
    <property type="term" value="C:plasma membrane"/>
    <property type="evidence" value="ECO:0007669"/>
    <property type="project" value="UniProtKB-SubCell"/>
</dbReference>
<evidence type="ECO:0000256" key="8">
    <source>
        <dbReference type="ARBA" id="ARBA00022592"/>
    </source>
</evidence>
<dbReference type="Gene3D" id="3.30.565.10">
    <property type="entry name" value="Histidine kinase-like ATPase, C-terminal domain"/>
    <property type="match status" value="1"/>
</dbReference>
<evidence type="ECO:0000256" key="3">
    <source>
        <dbReference type="ARBA" id="ARBA00012438"/>
    </source>
</evidence>
<proteinExistence type="predicted"/>
<dbReference type="InterPro" id="IPR036890">
    <property type="entry name" value="HATPase_C_sf"/>
</dbReference>
<dbReference type="InterPro" id="IPR050351">
    <property type="entry name" value="BphY/WalK/GraS-like"/>
</dbReference>
<keyword evidence="14 18" id="KW-1133">Transmembrane helix</keyword>
<evidence type="ECO:0000256" key="1">
    <source>
        <dbReference type="ARBA" id="ARBA00000085"/>
    </source>
</evidence>
<dbReference type="EMBL" id="BMPO01000004">
    <property type="protein sequence ID" value="GGJ94291.1"/>
    <property type="molecule type" value="Genomic_DNA"/>
</dbReference>
<dbReference type="RefSeq" id="WP_188983119.1">
    <property type="nucleotide sequence ID" value="NZ_BMPO01000004.1"/>
</dbReference>
<evidence type="ECO:0000313" key="21">
    <source>
        <dbReference type="EMBL" id="GGJ94291.1"/>
    </source>
</evidence>
<dbReference type="Gene3D" id="3.30.450.20">
    <property type="entry name" value="PAS domain"/>
    <property type="match status" value="1"/>
</dbReference>
<dbReference type="SUPFAM" id="SSF55874">
    <property type="entry name" value="ATPase domain of HSP90 chaperone/DNA topoisomerase II/histidine kinase"/>
    <property type="match status" value="1"/>
</dbReference>
<dbReference type="PANTHER" id="PTHR45453:SF1">
    <property type="entry name" value="PHOSPHATE REGULON SENSOR PROTEIN PHOR"/>
    <property type="match status" value="1"/>
</dbReference>
<dbReference type="EC" id="2.7.13.3" evidence="3"/>
<dbReference type="InterPro" id="IPR003594">
    <property type="entry name" value="HATPase_dom"/>
</dbReference>
<dbReference type="InterPro" id="IPR036097">
    <property type="entry name" value="HisK_dim/P_sf"/>
</dbReference>
<dbReference type="AlphaFoldDB" id="A0A917PV68"/>
<gene>
    <name evidence="21" type="primary">phoR</name>
    <name evidence="21" type="ORF">GCM10009304_20440</name>
</gene>
<dbReference type="PROSITE" id="PS50112">
    <property type="entry name" value="PAS"/>
    <property type="match status" value="1"/>
</dbReference>